<organism evidence="9 10">
    <name type="scientific">Auxenochlorella protothecoides</name>
    <name type="common">Green microalga</name>
    <name type="synonym">Chlorella protothecoides</name>
    <dbReference type="NCBI Taxonomy" id="3075"/>
    <lineage>
        <taxon>Eukaryota</taxon>
        <taxon>Viridiplantae</taxon>
        <taxon>Chlorophyta</taxon>
        <taxon>core chlorophytes</taxon>
        <taxon>Trebouxiophyceae</taxon>
        <taxon>Chlorellales</taxon>
        <taxon>Chlorellaceae</taxon>
        <taxon>Auxenochlorella</taxon>
    </lineage>
</organism>
<evidence type="ECO:0000256" key="4">
    <source>
        <dbReference type="ARBA" id="ARBA00022833"/>
    </source>
</evidence>
<keyword evidence="10" id="KW-1185">Reference proteome</keyword>
<evidence type="ECO:0000313" key="10">
    <source>
        <dbReference type="Proteomes" id="UP000028924"/>
    </source>
</evidence>
<reference evidence="9 10" key="1">
    <citation type="journal article" date="2014" name="BMC Genomics">
        <title>Oil accumulation mechanisms of the oleaginous microalga Chlorella protothecoides revealed through its genome, transcriptomes, and proteomes.</title>
        <authorList>
            <person name="Gao C."/>
            <person name="Wang Y."/>
            <person name="Shen Y."/>
            <person name="Yan D."/>
            <person name="He X."/>
            <person name="Dai J."/>
            <person name="Wu Q."/>
        </authorList>
    </citation>
    <scope>NUCLEOTIDE SEQUENCE [LARGE SCALE GENOMIC DNA]</scope>
    <source>
        <strain evidence="9 10">0710</strain>
    </source>
</reference>
<dbReference type="KEGG" id="apro:F751_3866"/>
<sequence>MAATALPGNPDVSAFIQGINDKYLEVHRAYEDNFWATKMALSGASTSALSSTKNALDEFLSSQDRLRAVCDAEARPDLSPEQLRVLAVLRRTFATYVSEEESVATLRARLNDLEAELAGVRNRMRLGTTDPATGEFRPASSVQLRNAMRMSGEESARRAAYDALRSIGPAIAGPFAAIVRLRNELARRAGFPNYYEMKVQAAEGFTQARLFQMLDGLESATRQLATDARARLAAAKGEDSLKPWNISNALAGDIETRMDPYFPFENAVDVWARTFAALGIDYRGSTMRLDLCDRPGKYSNGFCHWPVPAYRKVDGAWVPAQTNFTSLATPGSVGSGKTALVTLLHEGGHAAHFANVDQASPLCSQERAPTSVAYAENQSMLLDSLAGDAAWLARYARDAAGQPVPWSLVREAIEAGHPYAAFSVRSMLAVPYFEKALYDLPDDQITPERILSLADEVEARVEGGPAPRPLLSVPHILSDESSAYYHGYVLAEMGVHQARAHFLKTLGRIVDEPEVGAALTRVYWQPGNSVPFLDLVERLTEAPLTADAWVKELQVPVEVKVAEEEVAYREALEAGPRIPPGSPVDLNMRILLVHGDETVADTEVEGSLPAACAKYTAWLANKGT</sequence>
<evidence type="ECO:0000256" key="1">
    <source>
        <dbReference type="ARBA" id="ARBA00022670"/>
    </source>
</evidence>
<proteinExistence type="inferred from homology"/>
<evidence type="ECO:0000256" key="7">
    <source>
        <dbReference type="SAM" id="Coils"/>
    </source>
</evidence>
<dbReference type="GeneID" id="23615257"/>
<dbReference type="GO" id="GO:0006518">
    <property type="term" value="P:peptide metabolic process"/>
    <property type="evidence" value="ECO:0007669"/>
    <property type="project" value="TreeGrafter"/>
</dbReference>
<accession>A0A087SRK2</accession>
<dbReference type="AlphaFoldDB" id="A0A087SRK2"/>
<dbReference type="OrthoDB" id="534666at2759"/>
<dbReference type="GO" id="GO:0004222">
    <property type="term" value="F:metalloendopeptidase activity"/>
    <property type="evidence" value="ECO:0007669"/>
    <property type="project" value="InterPro"/>
</dbReference>
<dbReference type="PANTHER" id="PTHR11804:SF84">
    <property type="entry name" value="SACCHAROLYSIN"/>
    <property type="match status" value="1"/>
</dbReference>
<feature type="coiled-coil region" evidence="7">
    <location>
        <begin position="96"/>
        <end position="123"/>
    </location>
</feature>
<dbReference type="EMBL" id="KL662167">
    <property type="protein sequence ID" value="KFM28356.1"/>
    <property type="molecule type" value="Genomic_DNA"/>
</dbReference>
<keyword evidence="5 6" id="KW-0482">Metalloprotease</keyword>
<dbReference type="GO" id="GO:0046872">
    <property type="term" value="F:metal ion binding"/>
    <property type="evidence" value="ECO:0007669"/>
    <property type="project" value="UniProtKB-UniRule"/>
</dbReference>
<dbReference type="SUPFAM" id="SSF55486">
    <property type="entry name" value="Metalloproteases ('zincins'), catalytic domain"/>
    <property type="match status" value="1"/>
</dbReference>
<dbReference type="PANTHER" id="PTHR11804">
    <property type="entry name" value="PROTEASE M3 THIMET OLIGOPEPTIDASE-RELATED"/>
    <property type="match status" value="1"/>
</dbReference>
<dbReference type="Proteomes" id="UP000028924">
    <property type="component" value="Unassembled WGS sequence"/>
</dbReference>
<comment type="cofactor">
    <cofactor evidence="6">
        <name>Zn(2+)</name>
        <dbReference type="ChEBI" id="CHEBI:29105"/>
    </cofactor>
    <text evidence="6">Binds 1 zinc ion.</text>
</comment>
<keyword evidence="2 6" id="KW-0479">Metal-binding</keyword>
<evidence type="ECO:0000313" key="9">
    <source>
        <dbReference type="EMBL" id="KFM28356.1"/>
    </source>
</evidence>
<keyword evidence="3 6" id="KW-0378">Hydrolase</keyword>
<evidence type="ECO:0000256" key="2">
    <source>
        <dbReference type="ARBA" id="ARBA00022723"/>
    </source>
</evidence>
<dbReference type="Pfam" id="PF01432">
    <property type="entry name" value="Peptidase_M3"/>
    <property type="match status" value="1"/>
</dbReference>
<keyword evidence="4 6" id="KW-0862">Zinc</keyword>
<dbReference type="RefSeq" id="XP_011401370.1">
    <property type="nucleotide sequence ID" value="XM_011403068.1"/>
</dbReference>
<comment type="similarity">
    <text evidence="6">Belongs to the peptidase M3 family.</text>
</comment>
<dbReference type="eggNOG" id="ENOG502RSKJ">
    <property type="taxonomic scope" value="Eukaryota"/>
</dbReference>
<keyword evidence="1 6" id="KW-0645">Protease</keyword>
<evidence type="ECO:0000259" key="8">
    <source>
        <dbReference type="Pfam" id="PF01432"/>
    </source>
</evidence>
<evidence type="ECO:0000256" key="6">
    <source>
        <dbReference type="RuleBase" id="RU003435"/>
    </source>
</evidence>
<gene>
    <name evidence="9" type="ORF">F751_3866</name>
</gene>
<evidence type="ECO:0000256" key="5">
    <source>
        <dbReference type="ARBA" id="ARBA00023049"/>
    </source>
</evidence>
<dbReference type="GO" id="GO:0006508">
    <property type="term" value="P:proteolysis"/>
    <property type="evidence" value="ECO:0007669"/>
    <property type="project" value="UniProtKB-KW"/>
</dbReference>
<protein>
    <recommendedName>
        <fullName evidence="8">Peptidase M3A/M3B catalytic domain-containing protein</fullName>
    </recommendedName>
</protein>
<feature type="domain" description="Peptidase M3A/M3B catalytic" evidence="8">
    <location>
        <begin position="148"/>
        <end position="554"/>
    </location>
</feature>
<dbReference type="Gene3D" id="1.10.1370.30">
    <property type="match status" value="2"/>
</dbReference>
<evidence type="ECO:0000256" key="3">
    <source>
        <dbReference type="ARBA" id="ARBA00022801"/>
    </source>
</evidence>
<name>A0A087SRK2_AUXPR</name>
<keyword evidence="7" id="KW-0175">Coiled coil</keyword>
<dbReference type="InterPro" id="IPR045090">
    <property type="entry name" value="Pept_M3A_M3B"/>
</dbReference>
<dbReference type="InterPro" id="IPR001567">
    <property type="entry name" value="Pept_M3A_M3B_dom"/>
</dbReference>